<evidence type="ECO:0000313" key="2">
    <source>
        <dbReference type="Proteomes" id="UP000054928"/>
    </source>
</evidence>
<keyword evidence="2" id="KW-1185">Reference proteome</keyword>
<dbReference type="AlphaFoldDB" id="A0A0N7L6V0"/>
<reference evidence="2" key="1">
    <citation type="submission" date="2014-09" db="EMBL/GenBank/DDBJ databases">
        <authorList>
            <person name="Sharma Rahul"/>
            <person name="Thines Marco"/>
        </authorList>
    </citation>
    <scope>NUCLEOTIDE SEQUENCE [LARGE SCALE GENOMIC DNA]</scope>
</reference>
<protein>
    <submittedName>
        <fullName evidence="1">Uncharacterized protein</fullName>
    </submittedName>
</protein>
<organism evidence="1 2">
    <name type="scientific">Plasmopara halstedii</name>
    <name type="common">Downy mildew of sunflower</name>
    <dbReference type="NCBI Taxonomy" id="4781"/>
    <lineage>
        <taxon>Eukaryota</taxon>
        <taxon>Sar</taxon>
        <taxon>Stramenopiles</taxon>
        <taxon>Oomycota</taxon>
        <taxon>Peronosporomycetes</taxon>
        <taxon>Peronosporales</taxon>
        <taxon>Peronosporaceae</taxon>
        <taxon>Plasmopara</taxon>
    </lineage>
</organism>
<name>A0A0N7L6V0_PLAHL</name>
<accession>A0A0N7L6V0</accession>
<dbReference type="Proteomes" id="UP000054928">
    <property type="component" value="Unassembled WGS sequence"/>
</dbReference>
<dbReference type="GeneID" id="36396652"/>
<proteinExistence type="predicted"/>
<dbReference type="EMBL" id="CCYD01001572">
    <property type="protein sequence ID" value="CEG45291.1"/>
    <property type="molecule type" value="Genomic_DNA"/>
</dbReference>
<sequence>MLIKKSEDMEVKGNVTARTALQQAAETVTQAWMQIFEQQPTRFGFSEHWKMQDGIVQNDIEEIKNAIFWSREIENDMKRVKGRAKERQEEDAALLEQ</sequence>
<dbReference type="RefSeq" id="XP_024581660.1">
    <property type="nucleotide sequence ID" value="XM_024716020.1"/>
</dbReference>
<evidence type="ECO:0000313" key="1">
    <source>
        <dbReference type="EMBL" id="CEG45291.1"/>
    </source>
</evidence>